<sequence length="340" mass="37396">MKRIGNPTIYLSGLLSAKQTGSRPQASPLAVMVRKEIADHIRSLRFIILLSLIVFTFAAAMYVSVSNLKAAVANESDPDRLFLYLKLLTTSDGTLPTFHIFISFLGALLGIGLGFDAINTEKNNGTLTRLLAQPVYRDTLLLAKFLSALVIVSVLFLSLTLLMVGGGLLITGVPMEAPEFVRILAFVILTIIYVGFWLALAMLLSVKCRQAATSALTAIGIWLFFTIFYRVVISMVVSTFFPDPTYLSQNEILSYNQLLLNLLRLAPSQLYTDATTTLLMPSVRSLGPLTMEQMAGAIPAPLPVRESLLIVWPQVSGLLAATAVCFAWTYYAFMRREIRT</sequence>
<feature type="transmembrane region" description="Helical" evidence="1">
    <location>
        <begin position="311"/>
        <end position="333"/>
    </location>
</feature>
<feature type="transmembrane region" description="Helical" evidence="1">
    <location>
        <begin position="98"/>
        <end position="118"/>
    </location>
</feature>
<protein>
    <submittedName>
        <fullName evidence="2">ABC transporter permease</fullName>
    </submittedName>
</protein>
<feature type="transmembrane region" description="Helical" evidence="1">
    <location>
        <begin position="183"/>
        <end position="204"/>
    </location>
</feature>
<evidence type="ECO:0000256" key="1">
    <source>
        <dbReference type="SAM" id="Phobius"/>
    </source>
</evidence>
<proteinExistence type="predicted"/>
<organism evidence="2 3">
    <name type="scientific">Chitinophaga horti</name>
    <dbReference type="NCBI Taxonomy" id="2920382"/>
    <lineage>
        <taxon>Bacteria</taxon>
        <taxon>Pseudomonadati</taxon>
        <taxon>Bacteroidota</taxon>
        <taxon>Chitinophagia</taxon>
        <taxon>Chitinophagales</taxon>
        <taxon>Chitinophagaceae</taxon>
        <taxon>Chitinophaga</taxon>
    </lineage>
</organism>
<evidence type="ECO:0000313" key="3">
    <source>
        <dbReference type="Proteomes" id="UP001162741"/>
    </source>
</evidence>
<name>A0ABY6J8F8_9BACT</name>
<dbReference type="Pfam" id="PF12679">
    <property type="entry name" value="ABC2_membrane_2"/>
    <property type="match status" value="1"/>
</dbReference>
<accession>A0ABY6J8F8</accession>
<feature type="transmembrane region" description="Helical" evidence="1">
    <location>
        <begin position="139"/>
        <end position="163"/>
    </location>
</feature>
<dbReference type="EMBL" id="CP107006">
    <property type="protein sequence ID" value="UYQ95770.1"/>
    <property type="molecule type" value="Genomic_DNA"/>
</dbReference>
<evidence type="ECO:0000313" key="2">
    <source>
        <dbReference type="EMBL" id="UYQ95770.1"/>
    </source>
</evidence>
<keyword evidence="1" id="KW-0812">Transmembrane</keyword>
<dbReference type="Proteomes" id="UP001162741">
    <property type="component" value="Chromosome"/>
</dbReference>
<dbReference type="PANTHER" id="PTHR43471:SF14">
    <property type="entry name" value="ABC-2 TYPE TRANSPORT SYSTEM PERMEASE PROTEIN"/>
    <property type="match status" value="1"/>
</dbReference>
<gene>
    <name evidence="2" type="ORF">MKQ68_11720</name>
</gene>
<keyword evidence="1" id="KW-1133">Transmembrane helix</keyword>
<feature type="transmembrane region" description="Helical" evidence="1">
    <location>
        <begin position="44"/>
        <end position="65"/>
    </location>
</feature>
<reference evidence="2" key="1">
    <citation type="submission" date="2022-10" db="EMBL/GenBank/DDBJ databases">
        <title>Chitinophaga sp. nov., isolated from soil.</title>
        <authorList>
            <person name="Jeon C.O."/>
        </authorList>
    </citation>
    <scope>NUCLEOTIDE SEQUENCE</scope>
    <source>
        <strain evidence="2">R8</strain>
    </source>
</reference>
<dbReference type="PANTHER" id="PTHR43471">
    <property type="entry name" value="ABC TRANSPORTER PERMEASE"/>
    <property type="match status" value="1"/>
</dbReference>
<keyword evidence="1" id="KW-0472">Membrane</keyword>
<dbReference type="RefSeq" id="WP_264283454.1">
    <property type="nucleotide sequence ID" value="NZ_CP107006.1"/>
</dbReference>
<keyword evidence="3" id="KW-1185">Reference proteome</keyword>
<feature type="transmembrane region" description="Helical" evidence="1">
    <location>
        <begin position="216"/>
        <end position="241"/>
    </location>
</feature>